<dbReference type="PANTHER" id="PTHR43584">
    <property type="entry name" value="NUCLEOTIDYL TRANSFERASE"/>
    <property type="match status" value="1"/>
</dbReference>
<dbReference type="eggNOG" id="COG1208">
    <property type="taxonomic scope" value="Bacteria"/>
</dbReference>
<evidence type="ECO:0000259" key="3">
    <source>
        <dbReference type="Pfam" id="PF00483"/>
    </source>
</evidence>
<accession>Q3SWM5</accession>
<dbReference type="PANTHER" id="PTHR43584:SF8">
    <property type="entry name" value="N-ACETYLMURAMATE ALPHA-1-PHOSPHATE URIDYLYLTRANSFERASE"/>
    <property type="match status" value="1"/>
</dbReference>
<dbReference type="KEGG" id="nwi:Nwi_0048"/>
<dbReference type="STRING" id="323098.Nwi_0048"/>
<feature type="domain" description="Nucleotidyl transferase" evidence="3">
    <location>
        <begin position="7"/>
        <end position="138"/>
    </location>
</feature>
<dbReference type="InterPro" id="IPR050065">
    <property type="entry name" value="GlmU-like"/>
</dbReference>
<dbReference type="SUPFAM" id="SSF53448">
    <property type="entry name" value="Nucleotide-diphospho-sugar transferases"/>
    <property type="match status" value="1"/>
</dbReference>
<dbReference type="Pfam" id="PF00483">
    <property type="entry name" value="NTP_transferase"/>
    <property type="match status" value="1"/>
</dbReference>
<keyword evidence="2 4" id="KW-0548">Nucleotidyltransferase</keyword>
<dbReference type="GO" id="GO:0004475">
    <property type="term" value="F:mannose-1-phosphate guanylyltransferase (GTP) activity"/>
    <property type="evidence" value="ECO:0007669"/>
    <property type="project" value="UniProtKB-EC"/>
</dbReference>
<reference evidence="4 5" key="1">
    <citation type="journal article" date="2006" name="Appl. Environ. Microbiol.">
        <title>Genome sequence of the chemolithoautotrophic nitrite-oxidizing bacterium Nitrobacter winogradskyi Nb-255.</title>
        <authorList>
            <person name="Starkenburg S.R."/>
            <person name="Chain P.S."/>
            <person name="Sayavedra-Soto L.A."/>
            <person name="Hauser L."/>
            <person name="Land M.L."/>
            <person name="Larimer F.W."/>
            <person name="Malfatti S.A."/>
            <person name="Klotz M.G."/>
            <person name="Bottomley P.J."/>
            <person name="Arp D.J."/>
            <person name="Hickey W.J."/>
        </authorList>
    </citation>
    <scope>NUCLEOTIDE SEQUENCE [LARGE SCALE GENOMIC DNA]</scope>
    <source>
        <strain evidence="5">ATCC 25391 / DSM 10237 / CIP 104748 / NCIMB 11846 / Nb-255</strain>
    </source>
</reference>
<gene>
    <name evidence="4" type="ordered locus">Nwi_0048</name>
</gene>
<dbReference type="InterPro" id="IPR029044">
    <property type="entry name" value="Nucleotide-diphossugar_trans"/>
</dbReference>
<dbReference type="OrthoDB" id="9788272at2"/>
<name>Q3SWM5_NITWN</name>
<dbReference type="CDD" id="cd06422">
    <property type="entry name" value="NTP_transferase_like_1"/>
    <property type="match status" value="1"/>
</dbReference>
<dbReference type="HOGENOM" id="CLU_029499_2_1_5"/>
<evidence type="ECO:0000256" key="2">
    <source>
        <dbReference type="ARBA" id="ARBA00022695"/>
    </source>
</evidence>
<keyword evidence="1 4" id="KW-0808">Transferase</keyword>
<dbReference type="Gene3D" id="3.90.550.10">
    <property type="entry name" value="Spore Coat Polysaccharide Biosynthesis Protein SpsA, Chain A"/>
    <property type="match status" value="1"/>
</dbReference>
<keyword evidence="5" id="KW-1185">Reference proteome</keyword>
<proteinExistence type="predicted"/>
<dbReference type="Proteomes" id="UP000002531">
    <property type="component" value="Chromosome"/>
</dbReference>
<dbReference type="InterPro" id="IPR005835">
    <property type="entry name" value="NTP_transferase_dom"/>
</dbReference>
<protein>
    <submittedName>
        <fullName evidence="4">Nucleotidyl transferase</fullName>
        <ecNumber evidence="4">2.7.7.13</ecNumber>
    </submittedName>
</protein>
<dbReference type="RefSeq" id="WP_011313387.1">
    <property type="nucleotide sequence ID" value="NC_007406.1"/>
</dbReference>
<dbReference type="EC" id="2.7.7.13" evidence="4"/>
<dbReference type="EMBL" id="CP000115">
    <property type="protein sequence ID" value="ABA03316.1"/>
    <property type="molecule type" value="Genomic_DNA"/>
</dbReference>
<evidence type="ECO:0000313" key="5">
    <source>
        <dbReference type="Proteomes" id="UP000002531"/>
    </source>
</evidence>
<sequence length="241" mass="25806">MPTTPTKAMVLAAGLGLRMRPLTERMPKPMVPVAGKPLLDHVLDRLADAGVSEAVVNVRYLPDQIIDHVAHRDRPKIIISDERDQVLGTGGAVVKALPLLGDAPFFHLNADTIWIDGARPNLTRLTEAFDPASMDILLLMAPTASSIGYSGSGDYAMLPNGALRRRQENQIVPFVYAGAAILSPALFDGAPAGEFPLTAIFDRAGERDRLFGLRLDGVWMHVGTPDAVQAAEKAVLASLDA</sequence>
<evidence type="ECO:0000313" key="4">
    <source>
        <dbReference type="EMBL" id="ABA03316.1"/>
    </source>
</evidence>
<evidence type="ECO:0000256" key="1">
    <source>
        <dbReference type="ARBA" id="ARBA00022679"/>
    </source>
</evidence>
<organism evidence="4 5">
    <name type="scientific">Nitrobacter winogradskyi (strain ATCC 25391 / DSM 10237 / CIP 104748 / NCIMB 11846 / Nb-255)</name>
    <dbReference type="NCBI Taxonomy" id="323098"/>
    <lineage>
        <taxon>Bacteria</taxon>
        <taxon>Pseudomonadati</taxon>
        <taxon>Pseudomonadota</taxon>
        <taxon>Alphaproteobacteria</taxon>
        <taxon>Hyphomicrobiales</taxon>
        <taxon>Nitrobacteraceae</taxon>
        <taxon>Nitrobacter</taxon>
    </lineage>
</organism>
<dbReference type="AlphaFoldDB" id="Q3SWM5"/>